<proteinExistence type="predicted"/>
<dbReference type="InterPro" id="IPR043128">
    <property type="entry name" value="Rev_trsase/Diguanyl_cyclase"/>
</dbReference>
<dbReference type="PROSITE" id="PS50887">
    <property type="entry name" value="GGDEF"/>
    <property type="match status" value="1"/>
</dbReference>
<sequence>MYGGNNLEGAGNAAAAIRFHERGNFISIALLQPLGGCIEMQLDLLTLYGLAIGTLLVGAGMTLWERQARVERSAELGTWAAGYAVLAVGCGLAIGRTHLPGATGWALSNLVILSGYLLVLNGVGRLDGHRYARKSVALLLFVAVAWASVGSGARSIFWNYCSALPIALVCGLTACRLARSHTLRSLRSLPIPVAIAGGHGLFYAFRALVLPVLTGIYGDDILPSLAEATLYEGVLYSMAMPMALLALVREEAQGKLLAISRTDFLTGLGNRQRFFEDGAAILTESTCASLLAFDLDHFKSINDRYGHAAGDEVLKSFAAIAQETIGSRTLLVRLGGEEFAALLPGQNGSRASEIGEAVARRFAGTVHGESGNIRATVSVGLAELGADGSDLPSLLSAADRALYSAKALGRNRIEFARPLPLLARA</sequence>
<gene>
    <name evidence="5" type="ORF">WH159_10280</name>
</gene>
<dbReference type="EMBL" id="JBBGZA010000001">
    <property type="protein sequence ID" value="MEJ5094923.1"/>
    <property type="molecule type" value="Genomic_DNA"/>
</dbReference>
<comment type="catalytic activity">
    <reaction evidence="2">
        <text>2 GTP = 3',3'-c-di-GMP + 2 diphosphate</text>
        <dbReference type="Rhea" id="RHEA:24898"/>
        <dbReference type="ChEBI" id="CHEBI:33019"/>
        <dbReference type="ChEBI" id="CHEBI:37565"/>
        <dbReference type="ChEBI" id="CHEBI:58805"/>
        <dbReference type="EC" id="2.7.7.65"/>
    </reaction>
</comment>
<keyword evidence="6" id="KW-1185">Reference proteome</keyword>
<evidence type="ECO:0000256" key="2">
    <source>
        <dbReference type="ARBA" id="ARBA00034247"/>
    </source>
</evidence>
<dbReference type="GO" id="GO:0052621">
    <property type="term" value="F:diguanylate cyclase activity"/>
    <property type="evidence" value="ECO:0007669"/>
    <property type="project" value="UniProtKB-EC"/>
</dbReference>
<feature type="transmembrane region" description="Helical" evidence="3">
    <location>
        <begin position="76"/>
        <end position="96"/>
    </location>
</feature>
<dbReference type="NCBIfam" id="TIGR00254">
    <property type="entry name" value="GGDEF"/>
    <property type="match status" value="1"/>
</dbReference>
<dbReference type="SMART" id="SM00267">
    <property type="entry name" value="GGDEF"/>
    <property type="match status" value="1"/>
</dbReference>
<feature type="domain" description="GGDEF" evidence="4">
    <location>
        <begin position="286"/>
        <end position="418"/>
    </location>
</feature>
<dbReference type="Gene3D" id="3.30.70.270">
    <property type="match status" value="1"/>
</dbReference>
<reference evidence="5 6" key="1">
    <citation type="submission" date="2023-12" db="EMBL/GenBank/DDBJ databases">
        <title>Gut-associated functions are favored during microbiome assembly across C. elegans life.</title>
        <authorList>
            <person name="Zimmermann J."/>
        </authorList>
    </citation>
    <scope>NUCLEOTIDE SEQUENCE [LARGE SCALE GENOMIC DNA]</scope>
    <source>
        <strain evidence="5 6">JUb134</strain>
    </source>
</reference>
<keyword evidence="3" id="KW-0472">Membrane</keyword>
<dbReference type="SUPFAM" id="SSF55073">
    <property type="entry name" value="Nucleotide cyclase"/>
    <property type="match status" value="1"/>
</dbReference>
<feature type="transmembrane region" description="Helical" evidence="3">
    <location>
        <begin position="135"/>
        <end position="151"/>
    </location>
</feature>
<dbReference type="PANTHER" id="PTHR45138:SF9">
    <property type="entry name" value="DIGUANYLATE CYCLASE DGCM-RELATED"/>
    <property type="match status" value="1"/>
</dbReference>
<dbReference type="Pfam" id="PF00990">
    <property type="entry name" value="GGDEF"/>
    <property type="match status" value="1"/>
</dbReference>
<feature type="transmembrane region" description="Helical" evidence="3">
    <location>
        <begin position="45"/>
        <end position="64"/>
    </location>
</feature>
<protein>
    <recommendedName>
        <fullName evidence="1">diguanylate cyclase</fullName>
        <ecNumber evidence="1">2.7.7.65</ecNumber>
    </recommendedName>
</protein>
<comment type="caution">
    <text evidence="5">The sequence shown here is derived from an EMBL/GenBank/DDBJ whole genome shotgun (WGS) entry which is preliminary data.</text>
</comment>
<dbReference type="InterPro" id="IPR000160">
    <property type="entry name" value="GGDEF_dom"/>
</dbReference>
<keyword evidence="3" id="KW-1133">Transmembrane helix</keyword>
<dbReference type="Proteomes" id="UP001380365">
    <property type="component" value="Unassembled WGS sequence"/>
</dbReference>
<evidence type="ECO:0000256" key="3">
    <source>
        <dbReference type="SAM" id="Phobius"/>
    </source>
</evidence>
<evidence type="ECO:0000313" key="6">
    <source>
        <dbReference type="Proteomes" id="UP001380365"/>
    </source>
</evidence>
<evidence type="ECO:0000256" key="1">
    <source>
        <dbReference type="ARBA" id="ARBA00012528"/>
    </source>
</evidence>
<dbReference type="InterPro" id="IPR050469">
    <property type="entry name" value="Diguanylate_Cyclase"/>
</dbReference>
<keyword evidence="3" id="KW-0812">Transmembrane</keyword>
<dbReference type="InterPro" id="IPR029787">
    <property type="entry name" value="Nucleotide_cyclase"/>
</dbReference>
<keyword evidence="5" id="KW-0808">Transferase</keyword>
<dbReference type="PANTHER" id="PTHR45138">
    <property type="entry name" value="REGULATORY COMPONENTS OF SENSORY TRANSDUCTION SYSTEM"/>
    <property type="match status" value="1"/>
</dbReference>
<evidence type="ECO:0000313" key="5">
    <source>
        <dbReference type="EMBL" id="MEJ5094923.1"/>
    </source>
</evidence>
<keyword evidence="5" id="KW-0548">Nucleotidyltransferase</keyword>
<dbReference type="RefSeq" id="WP_239555423.1">
    <property type="nucleotide sequence ID" value="NZ_JBBGZA010000001.1"/>
</dbReference>
<name>A0ABU8Q5J0_9SPHN</name>
<dbReference type="EC" id="2.7.7.65" evidence="1"/>
<organism evidence="5 6">
    <name type="scientific">Sphingomonas molluscorum</name>
    <dbReference type="NCBI Taxonomy" id="418184"/>
    <lineage>
        <taxon>Bacteria</taxon>
        <taxon>Pseudomonadati</taxon>
        <taxon>Pseudomonadota</taxon>
        <taxon>Alphaproteobacteria</taxon>
        <taxon>Sphingomonadales</taxon>
        <taxon>Sphingomonadaceae</taxon>
        <taxon>Sphingomonas</taxon>
    </lineage>
</organism>
<feature type="transmembrane region" description="Helical" evidence="3">
    <location>
        <begin position="102"/>
        <end position="123"/>
    </location>
</feature>
<dbReference type="CDD" id="cd01949">
    <property type="entry name" value="GGDEF"/>
    <property type="match status" value="1"/>
</dbReference>
<evidence type="ECO:0000259" key="4">
    <source>
        <dbReference type="PROSITE" id="PS50887"/>
    </source>
</evidence>
<accession>A0ABU8Q5J0</accession>